<feature type="non-terminal residue" evidence="1">
    <location>
        <position position="122"/>
    </location>
</feature>
<dbReference type="AlphaFoldDB" id="A0AAV5TE88"/>
<dbReference type="Proteomes" id="UP001432027">
    <property type="component" value="Unassembled WGS sequence"/>
</dbReference>
<evidence type="ECO:0000313" key="1">
    <source>
        <dbReference type="EMBL" id="GMS91153.1"/>
    </source>
</evidence>
<organism evidence="1 2">
    <name type="scientific">Pristionchus entomophagus</name>
    <dbReference type="NCBI Taxonomy" id="358040"/>
    <lineage>
        <taxon>Eukaryota</taxon>
        <taxon>Metazoa</taxon>
        <taxon>Ecdysozoa</taxon>
        <taxon>Nematoda</taxon>
        <taxon>Chromadorea</taxon>
        <taxon>Rhabditida</taxon>
        <taxon>Rhabditina</taxon>
        <taxon>Diplogasteromorpha</taxon>
        <taxon>Diplogasteroidea</taxon>
        <taxon>Neodiplogasteridae</taxon>
        <taxon>Pristionchus</taxon>
    </lineage>
</organism>
<gene>
    <name evidence="1" type="ORF">PENTCL1PPCAC_13328</name>
</gene>
<protein>
    <recommendedName>
        <fullName evidence="3">G protein-coupled receptor</fullName>
    </recommendedName>
</protein>
<comment type="caution">
    <text evidence="1">The sequence shown here is derived from an EMBL/GenBank/DDBJ whole genome shotgun (WGS) entry which is preliminary data.</text>
</comment>
<keyword evidence="2" id="KW-1185">Reference proteome</keyword>
<evidence type="ECO:0008006" key="3">
    <source>
        <dbReference type="Google" id="ProtNLM"/>
    </source>
</evidence>
<name>A0AAV5TE88_9BILA</name>
<feature type="non-terminal residue" evidence="1">
    <location>
        <position position="1"/>
    </location>
</feature>
<dbReference type="EMBL" id="BTSX01000003">
    <property type="protein sequence ID" value="GMS91153.1"/>
    <property type="molecule type" value="Genomic_DNA"/>
</dbReference>
<accession>A0AAV5TE88</accession>
<sequence length="122" mass="13684">ARRPCLSAHCLDRHGPEQQRELATTVRIARTEPDRAMGHLGVARQSVDVVQSYLHHSFLLCLMYWTSLSASTYRTTSAIDQPQHFSTSGSVSLCWYFRRLCNSDFSAPCVIVNSGAFHSEVP</sequence>
<reference evidence="1" key="1">
    <citation type="submission" date="2023-10" db="EMBL/GenBank/DDBJ databases">
        <title>Genome assembly of Pristionchus species.</title>
        <authorList>
            <person name="Yoshida K."/>
            <person name="Sommer R.J."/>
        </authorList>
    </citation>
    <scope>NUCLEOTIDE SEQUENCE</scope>
    <source>
        <strain evidence="1">RS0144</strain>
    </source>
</reference>
<proteinExistence type="predicted"/>
<evidence type="ECO:0000313" key="2">
    <source>
        <dbReference type="Proteomes" id="UP001432027"/>
    </source>
</evidence>